<dbReference type="AlphaFoldDB" id="A0A1I0H7A2"/>
<keyword evidence="1" id="KW-0472">Membrane</keyword>
<proteinExistence type="predicted"/>
<sequence>MIFFPIVIVLSLVLYIFFKVRILSVKDELTMRYTNAKARICLGILLFFFGINQYLFYETRLSLFIGIIFVFFGFIQAQYGFKLFKYFRKEILRKAEATG</sequence>
<keyword evidence="1" id="KW-0812">Transmembrane</keyword>
<name>A0A1I0H7A2_9BACI</name>
<dbReference type="OrthoDB" id="2453019at2"/>
<keyword evidence="1" id="KW-1133">Transmembrane helix</keyword>
<evidence type="ECO:0000313" key="2">
    <source>
        <dbReference type="EMBL" id="SET79583.1"/>
    </source>
</evidence>
<dbReference type="RefSeq" id="WP_093136136.1">
    <property type="nucleotide sequence ID" value="NZ_FOHJ01000008.1"/>
</dbReference>
<dbReference type="EMBL" id="FOHJ01000008">
    <property type="protein sequence ID" value="SET79583.1"/>
    <property type="molecule type" value="Genomic_DNA"/>
</dbReference>
<feature type="transmembrane region" description="Helical" evidence="1">
    <location>
        <begin position="63"/>
        <end position="84"/>
    </location>
</feature>
<evidence type="ECO:0000313" key="3">
    <source>
        <dbReference type="Proteomes" id="UP000199095"/>
    </source>
</evidence>
<dbReference type="Proteomes" id="UP000199095">
    <property type="component" value="Unassembled WGS sequence"/>
</dbReference>
<dbReference type="InterPro" id="IPR025618">
    <property type="entry name" value="YtpI"/>
</dbReference>
<gene>
    <name evidence="2" type="ORF">SAMN05421676_10890</name>
</gene>
<feature type="transmembrane region" description="Helical" evidence="1">
    <location>
        <begin position="6"/>
        <end position="24"/>
    </location>
</feature>
<keyword evidence="3" id="KW-1185">Reference proteome</keyword>
<dbReference type="Pfam" id="PF14007">
    <property type="entry name" value="YtpI"/>
    <property type="match status" value="1"/>
</dbReference>
<organism evidence="2 3">
    <name type="scientific">Salinibacillus kushneri</name>
    <dbReference type="NCBI Taxonomy" id="237682"/>
    <lineage>
        <taxon>Bacteria</taxon>
        <taxon>Bacillati</taxon>
        <taxon>Bacillota</taxon>
        <taxon>Bacilli</taxon>
        <taxon>Bacillales</taxon>
        <taxon>Bacillaceae</taxon>
        <taxon>Salinibacillus</taxon>
    </lineage>
</organism>
<reference evidence="3" key="1">
    <citation type="submission" date="2016-10" db="EMBL/GenBank/DDBJ databases">
        <authorList>
            <person name="Varghese N."/>
            <person name="Submissions S."/>
        </authorList>
    </citation>
    <scope>NUCLEOTIDE SEQUENCE [LARGE SCALE GENOMIC DNA]</scope>
    <source>
        <strain evidence="3">CGMCC 1.3566</strain>
    </source>
</reference>
<feature type="transmembrane region" description="Helical" evidence="1">
    <location>
        <begin position="36"/>
        <end position="57"/>
    </location>
</feature>
<accession>A0A1I0H7A2</accession>
<protein>
    <submittedName>
        <fullName evidence="2">YtpI-like protein</fullName>
    </submittedName>
</protein>
<evidence type="ECO:0000256" key="1">
    <source>
        <dbReference type="SAM" id="Phobius"/>
    </source>
</evidence>